<dbReference type="GO" id="GO:0003729">
    <property type="term" value="F:mRNA binding"/>
    <property type="evidence" value="ECO:0007669"/>
    <property type="project" value="TreeGrafter"/>
</dbReference>
<comment type="caution">
    <text evidence="5">The sequence shown here is derived from an EMBL/GenBank/DDBJ whole genome shotgun (WGS) entry which is preliminary data.</text>
</comment>
<evidence type="ECO:0000256" key="2">
    <source>
        <dbReference type="PROSITE-ProRule" id="PRU00176"/>
    </source>
</evidence>
<keyword evidence="6" id="KW-1185">Reference proteome</keyword>
<keyword evidence="1 2" id="KW-0694">RNA-binding</keyword>
<protein>
    <recommendedName>
        <fullName evidence="4">RRM domain-containing protein</fullName>
    </recommendedName>
</protein>
<feature type="compositionally biased region" description="Basic and acidic residues" evidence="3">
    <location>
        <begin position="20"/>
        <end position="35"/>
    </location>
</feature>
<feature type="compositionally biased region" description="Basic and acidic residues" evidence="3">
    <location>
        <begin position="157"/>
        <end position="198"/>
    </location>
</feature>
<feature type="region of interest" description="Disordered" evidence="3">
    <location>
        <begin position="1"/>
        <end position="55"/>
    </location>
</feature>
<feature type="region of interest" description="Disordered" evidence="3">
    <location>
        <begin position="118"/>
        <end position="227"/>
    </location>
</feature>
<dbReference type="SMART" id="SM00360">
    <property type="entry name" value="RRM"/>
    <property type="match status" value="1"/>
</dbReference>
<organism evidence="5 6">
    <name type="scientific">Apatococcus lobatus</name>
    <dbReference type="NCBI Taxonomy" id="904363"/>
    <lineage>
        <taxon>Eukaryota</taxon>
        <taxon>Viridiplantae</taxon>
        <taxon>Chlorophyta</taxon>
        <taxon>core chlorophytes</taxon>
        <taxon>Trebouxiophyceae</taxon>
        <taxon>Chlorellales</taxon>
        <taxon>Chlorellaceae</taxon>
        <taxon>Apatococcus</taxon>
    </lineage>
</organism>
<dbReference type="EMBL" id="JALJOS010000001">
    <property type="protein sequence ID" value="KAK9844986.1"/>
    <property type="molecule type" value="Genomic_DNA"/>
</dbReference>
<name>A0AAW1SH68_9CHLO</name>
<dbReference type="Gene3D" id="3.30.70.330">
    <property type="match status" value="1"/>
</dbReference>
<sequence length="227" mass="25075">MFHDDRLEPGKDYGSARNGRRTDDRPSRSSYRPREGGQGGGSSRDSERDPASTVFVNNLPFRTSWQDLKDHMRRSGDVEYVKILEDYNGKSRGCGIVQYHTRQDAADAVSRLDGSELSGRQIGVRLDRKAEGGGGGDRGGSRYEGGSDRYGGSRDGGSSRRDRSDRDGGRSDDRGPPRSRRRSPEAREGGRSSRKDVSAQDLDADIDVYKQEARKGIPKDNADAMDE</sequence>
<proteinExistence type="predicted"/>
<dbReference type="InterPro" id="IPR012677">
    <property type="entry name" value="Nucleotide-bd_a/b_plait_sf"/>
</dbReference>
<accession>A0AAW1SH68</accession>
<evidence type="ECO:0000313" key="6">
    <source>
        <dbReference type="Proteomes" id="UP001438707"/>
    </source>
</evidence>
<dbReference type="PROSITE" id="PS50102">
    <property type="entry name" value="RRM"/>
    <property type="match status" value="1"/>
</dbReference>
<dbReference type="PANTHER" id="PTHR23003">
    <property type="entry name" value="RNA RECOGNITION MOTIF RRM DOMAIN CONTAINING PROTEIN"/>
    <property type="match status" value="1"/>
</dbReference>
<dbReference type="Proteomes" id="UP001438707">
    <property type="component" value="Unassembled WGS sequence"/>
</dbReference>
<evidence type="ECO:0000256" key="3">
    <source>
        <dbReference type="SAM" id="MobiDB-lite"/>
    </source>
</evidence>
<gene>
    <name evidence="5" type="ORF">WJX74_009309</name>
</gene>
<dbReference type="GO" id="GO:0005737">
    <property type="term" value="C:cytoplasm"/>
    <property type="evidence" value="ECO:0007669"/>
    <property type="project" value="TreeGrafter"/>
</dbReference>
<dbReference type="Pfam" id="PF00076">
    <property type="entry name" value="RRM_1"/>
    <property type="match status" value="1"/>
</dbReference>
<dbReference type="AlphaFoldDB" id="A0AAW1SH68"/>
<dbReference type="SUPFAM" id="SSF54928">
    <property type="entry name" value="RNA-binding domain, RBD"/>
    <property type="match status" value="1"/>
</dbReference>
<evidence type="ECO:0000256" key="1">
    <source>
        <dbReference type="ARBA" id="ARBA00022884"/>
    </source>
</evidence>
<dbReference type="InterPro" id="IPR000504">
    <property type="entry name" value="RRM_dom"/>
</dbReference>
<reference evidence="5 6" key="1">
    <citation type="journal article" date="2024" name="Nat. Commun.">
        <title>Phylogenomics reveals the evolutionary origins of lichenization in chlorophyte algae.</title>
        <authorList>
            <person name="Puginier C."/>
            <person name="Libourel C."/>
            <person name="Otte J."/>
            <person name="Skaloud P."/>
            <person name="Haon M."/>
            <person name="Grisel S."/>
            <person name="Petersen M."/>
            <person name="Berrin J.G."/>
            <person name="Delaux P.M."/>
            <person name="Dal Grande F."/>
            <person name="Keller J."/>
        </authorList>
    </citation>
    <scope>NUCLEOTIDE SEQUENCE [LARGE SCALE GENOMIC DNA]</scope>
    <source>
        <strain evidence="5 6">SAG 2145</strain>
    </source>
</reference>
<dbReference type="InterPro" id="IPR035979">
    <property type="entry name" value="RBD_domain_sf"/>
</dbReference>
<feature type="compositionally biased region" description="Basic and acidic residues" evidence="3">
    <location>
        <begin position="1"/>
        <end position="11"/>
    </location>
</feature>
<dbReference type="CDD" id="cd00590">
    <property type="entry name" value="RRM_SF"/>
    <property type="match status" value="1"/>
</dbReference>
<evidence type="ECO:0000313" key="5">
    <source>
        <dbReference type="EMBL" id="KAK9844986.1"/>
    </source>
</evidence>
<feature type="compositionally biased region" description="Basic and acidic residues" evidence="3">
    <location>
        <begin position="207"/>
        <end position="227"/>
    </location>
</feature>
<evidence type="ECO:0000259" key="4">
    <source>
        <dbReference type="PROSITE" id="PS50102"/>
    </source>
</evidence>
<dbReference type="GO" id="GO:0005634">
    <property type="term" value="C:nucleus"/>
    <property type="evidence" value="ECO:0007669"/>
    <property type="project" value="TreeGrafter"/>
</dbReference>
<feature type="domain" description="RRM" evidence="4">
    <location>
        <begin position="52"/>
        <end position="129"/>
    </location>
</feature>
<dbReference type="InterPro" id="IPR050374">
    <property type="entry name" value="RRT5_SRSF_SR"/>
</dbReference>